<comment type="caution">
    <text evidence="1">The sequence shown here is derived from an EMBL/GenBank/DDBJ whole genome shotgun (WGS) entry which is preliminary data.</text>
</comment>
<evidence type="ECO:0000313" key="1">
    <source>
        <dbReference type="EMBL" id="TCO64372.1"/>
    </source>
</evidence>
<proteinExistence type="predicted"/>
<organism evidence="1 2">
    <name type="scientific">Actinocrispum wychmicini</name>
    <dbReference type="NCBI Taxonomy" id="1213861"/>
    <lineage>
        <taxon>Bacteria</taxon>
        <taxon>Bacillati</taxon>
        <taxon>Actinomycetota</taxon>
        <taxon>Actinomycetes</taxon>
        <taxon>Pseudonocardiales</taxon>
        <taxon>Pseudonocardiaceae</taxon>
        <taxon>Actinocrispum</taxon>
    </lineage>
</organism>
<dbReference type="Proteomes" id="UP000295680">
    <property type="component" value="Unassembled WGS sequence"/>
</dbReference>
<protein>
    <submittedName>
        <fullName evidence="1">Uncharacterized protein</fullName>
    </submittedName>
</protein>
<accession>A0A4R2JYN8</accession>
<gene>
    <name evidence="1" type="ORF">EV192_101140</name>
</gene>
<reference evidence="1 2" key="1">
    <citation type="submission" date="2019-03" db="EMBL/GenBank/DDBJ databases">
        <title>Genomic Encyclopedia of Type Strains, Phase IV (KMG-IV): sequencing the most valuable type-strain genomes for metagenomic binning, comparative biology and taxonomic classification.</title>
        <authorList>
            <person name="Goeker M."/>
        </authorList>
    </citation>
    <scope>NUCLEOTIDE SEQUENCE [LARGE SCALE GENOMIC DNA]</scope>
    <source>
        <strain evidence="1 2">DSM 45934</strain>
    </source>
</reference>
<name>A0A4R2JYN8_9PSEU</name>
<dbReference type="AlphaFoldDB" id="A0A4R2JYN8"/>
<evidence type="ECO:0000313" key="2">
    <source>
        <dbReference type="Proteomes" id="UP000295680"/>
    </source>
</evidence>
<keyword evidence="2" id="KW-1185">Reference proteome</keyword>
<sequence length="41" mass="4212">MLDRGALGLDAVATMLGASAHAQWARALAGTFRLVALAMRG</sequence>
<dbReference type="EMBL" id="SLWS01000001">
    <property type="protein sequence ID" value="TCO64372.1"/>
    <property type="molecule type" value="Genomic_DNA"/>
</dbReference>